<dbReference type="EMBL" id="SSMC01000001">
    <property type="protein sequence ID" value="THD69200.1"/>
    <property type="molecule type" value="Genomic_DNA"/>
</dbReference>
<comment type="caution">
    <text evidence="2">The sequence shown here is derived from an EMBL/GenBank/DDBJ whole genome shotgun (WGS) entry which is preliminary data.</text>
</comment>
<organism evidence="2 3">
    <name type="scientific">Robertkochia marina</name>
    <dbReference type="NCBI Taxonomy" id="1227945"/>
    <lineage>
        <taxon>Bacteria</taxon>
        <taxon>Pseudomonadati</taxon>
        <taxon>Bacteroidota</taxon>
        <taxon>Flavobacteriia</taxon>
        <taxon>Flavobacteriales</taxon>
        <taxon>Flavobacteriaceae</taxon>
        <taxon>Robertkochia</taxon>
    </lineage>
</organism>
<feature type="domain" description="Lipid/polyisoprenoid-binding YceI-like" evidence="1">
    <location>
        <begin position="29"/>
        <end position="194"/>
    </location>
</feature>
<reference evidence="2 3" key="1">
    <citation type="submission" date="2019-04" db="EMBL/GenBank/DDBJ databases">
        <title>Draft genome sequence of Robertkochia marina CC-AMO-30D.</title>
        <authorList>
            <person name="Hameed A."/>
            <person name="Lin S.-Y."/>
            <person name="Shahina M."/>
            <person name="Lai W.-A."/>
            <person name="Young C.-C."/>
        </authorList>
    </citation>
    <scope>NUCLEOTIDE SEQUENCE [LARGE SCALE GENOMIC DNA]</scope>
    <source>
        <strain evidence="2 3">CC-AMO-30D</strain>
    </source>
</reference>
<accession>A0A4S3M2V0</accession>
<dbReference type="InterPro" id="IPR036761">
    <property type="entry name" value="TTHA0802/YceI-like_sf"/>
</dbReference>
<dbReference type="InterPro" id="IPR007372">
    <property type="entry name" value="Lipid/polyisoprenoid-bd_YceI"/>
</dbReference>
<sequence>MRSNISFYQLTGLVFLLFLSGLLKSVAQQYTLDNIRSVTILTGTTNHKDWQLNVKEHKGSLLLENNGTRVLSSLYVEIPVMSLKGNKKGMEKDAYKAMKAETHPNVSFSLTAPVALEPSVDNTYNIIARGDLSISGITKPIELRFTLTRTTNGVDLEGEKSIDMTEFGIEPPKAFWGLLKVNKEVTVKFTTTFLK</sequence>
<dbReference type="Pfam" id="PF04264">
    <property type="entry name" value="YceI"/>
    <property type="match status" value="1"/>
</dbReference>
<evidence type="ECO:0000313" key="2">
    <source>
        <dbReference type="EMBL" id="THD69200.1"/>
    </source>
</evidence>
<dbReference type="OrthoDB" id="9794147at2"/>
<evidence type="ECO:0000313" key="3">
    <source>
        <dbReference type="Proteomes" id="UP000305939"/>
    </source>
</evidence>
<dbReference type="RefSeq" id="WP_136334690.1">
    <property type="nucleotide sequence ID" value="NZ_QXMP01000001.1"/>
</dbReference>
<dbReference type="Gene3D" id="2.40.128.110">
    <property type="entry name" value="Lipid/polyisoprenoid-binding, YceI-like"/>
    <property type="match status" value="1"/>
</dbReference>
<gene>
    <name evidence="2" type="ORF">E7Z59_02390</name>
</gene>
<evidence type="ECO:0000259" key="1">
    <source>
        <dbReference type="SMART" id="SM00867"/>
    </source>
</evidence>
<dbReference type="SMART" id="SM00867">
    <property type="entry name" value="YceI"/>
    <property type="match status" value="1"/>
</dbReference>
<dbReference type="SUPFAM" id="SSF101874">
    <property type="entry name" value="YceI-like"/>
    <property type="match status" value="1"/>
</dbReference>
<dbReference type="PANTHER" id="PTHR34406:SF1">
    <property type="entry name" value="PROTEIN YCEI"/>
    <property type="match status" value="1"/>
</dbReference>
<proteinExistence type="predicted"/>
<dbReference type="PANTHER" id="PTHR34406">
    <property type="entry name" value="PROTEIN YCEI"/>
    <property type="match status" value="1"/>
</dbReference>
<keyword evidence="3" id="KW-1185">Reference proteome</keyword>
<dbReference type="AlphaFoldDB" id="A0A4S3M2V0"/>
<protein>
    <submittedName>
        <fullName evidence="2">YceI family protein</fullName>
    </submittedName>
</protein>
<name>A0A4S3M2V0_9FLAO</name>
<dbReference type="Proteomes" id="UP000305939">
    <property type="component" value="Unassembled WGS sequence"/>
</dbReference>